<keyword evidence="1" id="KW-1133">Transmembrane helix</keyword>
<protein>
    <submittedName>
        <fullName evidence="4">G_PROTEIN_RECEP_F1_2 domain-containing protein</fullName>
    </submittedName>
</protein>
<keyword evidence="3" id="KW-1185">Reference proteome</keyword>
<dbReference type="SUPFAM" id="SSF52058">
    <property type="entry name" value="L domain-like"/>
    <property type="match status" value="2"/>
</dbReference>
<reference evidence="4" key="1">
    <citation type="submission" date="2016-11" db="UniProtKB">
        <authorList>
            <consortium name="WormBaseParasite"/>
        </authorList>
    </citation>
    <scope>IDENTIFICATION</scope>
</reference>
<dbReference type="WBParaSite" id="Csp11.Scaffold630.g21605.t2">
    <property type="protein sequence ID" value="Csp11.Scaffold630.g21605.t2"/>
    <property type="gene ID" value="Csp11.Scaffold630.g21605"/>
</dbReference>
<keyword evidence="1" id="KW-0472">Membrane</keyword>
<feature type="transmembrane region" description="Helical" evidence="1">
    <location>
        <begin position="46"/>
        <end position="65"/>
    </location>
</feature>
<feature type="transmembrane region" description="Helical" evidence="1">
    <location>
        <begin position="207"/>
        <end position="226"/>
    </location>
</feature>
<dbReference type="InterPro" id="IPR053079">
    <property type="entry name" value="SPS2_domain"/>
</dbReference>
<dbReference type="Pfam" id="PF10319">
    <property type="entry name" value="7TM_GPCR_Srj"/>
    <property type="match status" value="1"/>
</dbReference>
<dbReference type="Pfam" id="PF10326">
    <property type="entry name" value="7TM_GPCR_Str"/>
    <property type="match status" value="1"/>
</dbReference>
<feature type="domain" description="Receptor L-domain" evidence="2">
    <location>
        <begin position="352"/>
        <end position="463"/>
    </location>
</feature>
<dbReference type="SUPFAM" id="SSF81321">
    <property type="entry name" value="Family A G protein-coupled receptor-like"/>
    <property type="match status" value="1"/>
</dbReference>
<accession>A0A1I7V213</accession>
<dbReference type="InterPro" id="IPR019428">
    <property type="entry name" value="7TM_GPCR_serpentine_rcpt_Str"/>
</dbReference>
<dbReference type="AlphaFoldDB" id="A0A1I7V213"/>
<dbReference type="InterPro" id="IPR019423">
    <property type="entry name" value="7TM_GPCR_serpentine_rcpt_Srj"/>
</dbReference>
<sequence length="610" mass="69276">MLTGVEWRHLLIRVEYFSAVISIIINIFLVHLILNKSPKSFGAYKYLMLYFSLFEIFYGVLTGLACPFHHTQQGTYVSVVSTKDHVLTRSQLEVVNGMYWWCYGVSNGLYGIHFVYRYLASCGIGVLEAFGLKGDEFIYIGLQIYEKTKEGGYKFNWKQIIGSSINETTVTISFFTIFYYGIKCYRCIQKMASKSRSSRTHALQKQLFYALVIQTLIPTILIQMSLTSILTLCMFNIHDELINGSVSIAISIYPVIDPLPNIFIIRDYRQATFQEFTIANNPFLSNINGIQRLSASSPCLWSVFNNPRLDFPAFFADSHAEYSGDMNVYGNLKDLGCLQARISPETLPYYQNCTKIDRLEVAALKVTKVDKNMDLSGLLKLTNLTGNLEVFNTNLQNLSFLGNLKYHYAERFQSYNVTNIHDNPNLKRLGWDSLKFLSPDDHGFVLNIENNHPDFCLTTNELQVFAEHSIAFYALEAKFCPELYRKDGQKVCNWGDLSEMSSDCQHVIGEVVIDASNENDVWKLKNMTNVYGSLTIQGTNELVDLSFLAKLRQIATLNMGGHPLLRILSNKKLQKVTLPKMKTSPFVSCTKLPVAEGATGPNPEYEEWSG</sequence>
<evidence type="ECO:0000313" key="4">
    <source>
        <dbReference type="WBParaSite" id="Csp11.Scaffold630.g21605.t2"/>
    </source>
</evidence>
<organism evidence="3 4">
    <name type="scientific">Caenorhabditis tropicalis</name>
    <dbReference type="NCBI Taxonomy" id="1561998"/>
    <lineage>
        <taxon>Eukaryota</taxon>
        <taxon>Metazoa</taxon>
        <taxon>Ecdysozoa</taxon>
        <taxon>Nematoda</taxon>
        <taxon>Chromadorea</taxon>
        <taxon>Rhabditida</taxon>
        <taxon>Rhabditina</taxon>
        <taxon>Rhabditomorpha</taxon>
        <taxon>Rhabditoidea</taxon>
        <taxon>Rhabditidae</taxon>
        <taxon>Peloderinae</taxon>
        <taxon>Caenorhabditis</taxon>
    </lineage>
</organism>
<dbReference type="PANTHER" id="PTHR21662">
    <property type="entry name" value="RECEPTOR PROTEIN-TYROSINE KINASE"/>
    <property type="match status" value="1"/>
</dbReference>
<proteinExistence type="predicted"/>
<dbReference type="Proteomes" id="UP000095282">
    <property type="component" value="Unplaced"/>
</dbReference>
<feature type="domain" description="Receptor L-domain" evidence="2">
    <location>
        <begin position="503"/>
        <end position="582"/>
    </location>
</feature>
<feature type="transmembrane region" description="Helical" evidence="1">
    <location>
        <begin position="16"/>
        <end position="34"/>
    </location>
</feature>
<dbReference type="PANTHER" id="PTHR21662:SF7">
    <property type="entry name" value="RECEPTOR L-DOMAIN DOMAIN-CONTAINING PROTEIN"/>
    <property type="match status" value="1"/>
</dbReference>
<name>A0A1I7V213_9PELO</name>
<evidence type="ECO:0000259" key="2">
    <source>
        <dbReference type="Pfam" id="PF01030"/>
    </source>
</evidence>
<dbReference type="Pfam" id="PF01030">
    <property type="entry name" value="Recep_L_domain"/>
    <property type="match status" value="2"/>
</dbReference>
<evidence type="ECO:0000256" key="1">
    <source>
        <dbReference type="SAM" id="Phobius"/>
    </source>
</evidence>
<dbReference type="InterPro" id="IPR000494">
    <property type="entry name" value="Rcpt_L-dom"/>
</dbReference>
<dbReference type="STRING" id="1561998.A0A1I7V213"/>
<feature type="transmembrane region" description="Helical" evidence="1">
    <location>
        <begin position="168"/>
        <end position="186"/>
    </location>
</feature>
<dbReference type="Gene3D" id="3.80.20.20">
    <property type="entry name" value="Receptor L-domain"/>
    <property type="match status" value="2"/>
</dbReference>
<evidence type="ECO:0000313" key="3">
    <source>
        <dbReference type="Proteomes" id="UP000095282"/>
    </source>
</evidence>
<keyword evidence="1" id="KW-0812">Transmembrane</keyword>
<dbReference type="InterPro" id="IPR036941">
    <property type="entry name" value="Rcpt_L-dom_sf"/>
</dbReference>